<evidence type="ECO:0000313" key="8">
    <source>
        <dbReference type="Proteomes" id="UP000500961"/>
    </source>
</evidence>
<dbReference type="Pfam" id="PF03051">
    <property type="entry name" value="Peptidase_C1_2"/>
    <property type="match status" value="2"/>
</dbReference>
<gene>
    <name evidence="7" type="ORF">FHG85_05470</name>
</gene>
<keyword evidence="1 4" id="KW-0645">Protease</keyword>
<dbReference type="SUPFAM" id="SSF54001">
    <property type="entry name" value="Cysteine proteinases"/>
    <property type="match status" value="1"/>
</dbReference>
<dbReference type="KEGG" id="ttz:FHG85_05470"/>
<dbReference type="RefSeq" id="WP_173073777.1">
    <property type="nucleotide sequence ID" value="NZ_CP041345.1"/>
</dbReference>
<keyword evidence="6" id="KW-0732">Signal</keyword>
<dbReference type="GO" id="GO:0006508">
    <property type="term" value="P:proteolysis"/>
    <property type="evidence" value="ECO:0007669"/>
    <property type="project" value="UniProtKB-KW"/>
</dbReference>
<proteinExistence type="inferred from homology"/>
<organism evidence="7 8">
    <name type="scientific">Tenuifilum thalassicum</name>
    <dbReference type="NCBI Taxonomy" id="2590900"/>
    <lineage>
        <taxon>Bacteria</taxon>
        <taxon>Pseudomonadati</taxon>
        <taxon>Bacteroidota</taxon>
        <taxon>Bacteroidia</taxon>
        <taxon>Bacteroidales</taxon>
        <taxon>Tenuifilaceae</taxon>
        <taxon>Tenuifilum</taxon>
    </lineage>
</organism>
<keyword evidence="3 4" id="KW-0788">Thiol protease</keyword>
<evidence type="ECO:0000256" key="4">
    <source>
        <dbReference type="PIRNR" id="PIRNR005700"/>
    </source>
</evidence>
<keyword evidence="8" id="KW-1185">Reference proteome</keyword>
<evidence type="ECO:0000313" key="7">
    <source>
        <dbReference type="EMBL" id="QKG79731.1"/>
    </source>
</evidence>
<dbReference type="Gene3D" id="3.90.70.10">
    <property type="entry name" value="Cysteine proteinases"/>
    <property type="match status" value="1"/>
</dbReference>
<feature type="active site" evidence="5">
    <location>
        <position position="56"/>
    </location>
</feature>
<dbReference type="GO" id="GO:0070005">
    <property type="term" value="F:cysteine-type aminopeptidase activity"/>
    <property type="evidence" value="ECO:0007669"/>
    <property type="project" value="InterPro"/>
</dbReference>
<dbReference type="EMBL" id="CP041345">
    <property type="protein sequence ID" value="QKG79731.1"/>
    <property type="molecule type" value="Genomic_DNA"/>
</dbReference>
<dbReference type="GO" id="GO:0009636">
    <property type="term" value="P:response to toxic substance"/>
    <property type="evidence" value="ECO:0007669"/>
    <property type="project" value="TreeGrafter"/>
</dbReference>
<name>A0A7D3XUV2_9BACT</name>
<dbReference type="GO" id="GO:0043418">
    <property type="term" value="P:homocysteine catabolic process"/>
    <property type="evidence" value="ECO:0007669"/>
    <property type="project" value="TreeGrafter"/>
</dbReference>
<feature type="signal peptide" evidence="6">
    <location>
        <begin position="1"/>
        <end position="23"/>
    </location>
</feature>
<keyword evidence="4 7" id="KW-0031">Aminopeptidase</keyword>
<feature type="chain" id="PRO_5029721906" description="Aminopeptidase" evidence="6">
    <location>
        <begin position="24"/>
        <end position="402"/>
    </location>
</feature>
<evidence type="ECO:0000256" key="6">
    <source>
        <dbReference type="SAM" id="SignalP"/>
    </source>
</evidence>
<dbReference type="PIRSF" id="PIRSF005700">
    <property type="entry name" value="PepC"/>
    <property type="match status" value="1"/>
</dbReference>
<keyword evidence="2 4" id="KW-0378">Hydrolase</keyword>
<dbReference type="InterPro" id="IPR038765">
    <property type="entry name" value="Papain-like_cys_pep_sf"/>
</dbReference>
<evidence type="ECO:0000256" key="5">
    <source>
        <dbReference type="PIRSR" id="PIRSR005700-1"/>
    </source>
</evidence>
<evidence type="ECO:0000256" key="3">
    <source>
        <dbReference type="ARBA" id="ARBA00022807"/>
    </source>
</evidence>
<evidence type="ECO:0000256" key="1">
    <source>
        <dbReference type="ARBA" id="ARBA00022670"/>
    </source>
</evidence>
<sequence>MNKIKNFLLVALVLFVSVSGALAQDKKEKENGPYTFTDVKVLPTTSIKNQNRSGTCWSFSGVAFLESELLRMGKPSIDLSPMYVVRNIYAMKADRYVRFNGKNNFGPGGSFFDVLEAVKRFGIVPMDVYPGLNYGEDSHVHGELDAVTKAFVDAIIENPNRKLSTAWKNAFNGILDAYLGANPKSFTYNGNTYTPAEFAKFLGINPDDYVVITSFSHHPFYEKFVMELPDNWIHGEAYNVPLNDFESIIDNAIDNDFPVAWASDVSEKGFSWRNGVAIVPDIDDVENAGSDKDRWTQLSVREKEKKIYSFEKPVKEMIITQELRQEAFDNYRTTDDHGMLLVGKAKDQLGNTFYKVKNSWGTNGKYNGYFYASKAFVLYKTTNIMVHKNAIPSKLRKKLGIK</sequence>
<dbReference type="InterPro" id="IPR004134">
    <property type="entry name" value="Peptidase_C1B"/>
</dbReference>
<dbReference type="InterPro" id="IPR000169">
    <property type="entry name" value="Pept_cys_AS"/>
</dbReference>
<protein>
    <recommendedName>
        <fullName evidence="4">Aminopeptidase</fullName>
    </recommendedName>
</protein>
<feature type="active site" evidence="5">
    <location>
        <position position="358"/>
    </location>
</feature>
<comment type="similarity">
    <text evidence="4">Belongs to the peptidase C1 family.</text>
</comment>
<dbReference type="PROSITE" id="PS00139">
    <property type="entry name" value="THIOL_PROTEASE_CYS"/>
    <property type="match status" value="1"/>
</dbReference>
<dbReference type="PANTHER" id="PTHR10363">
    <property type="entry name" value="BLEOMYCIN HYDROLASE"/>
    <property type="match status" value="1"/>
</dbReference>
<dbReference type="AlphaFoldDB" id="A0A7D3XUV2"/>
<evidence type="ECO:0000256" key="2">
    <source>
        <dbReference type="ARBA" id="ARBA00022801"/>
    </source>
</evidence>
<dbReference type="Proteomes" id="UP000500961">
    <property type="component" value="Chromosome"/>
</dbReference>
<dbReference type="PANTHER" id="PTHR10363:SF2">
    <property type="entry name" value="BLEOMYCIN HYDROLASE"/>
    <property type="match status" value="1"/>
</dbReference>
<feature type="active site" evidence="5">
    <location>
        <position position="337"/>
    </location>
</feature>
<reference evidence="7 8" key="1">
    <citation type="submission" date="2019-07" db="EMBL/GenBank/DDBJ databases">
        <title>Thalassofilum flectens gen. nov., sp. nov., a novel moderate thermophilic anaerobe from a shallow sea hot spring in Kunashir Island (Russia), representing a new family in the order Bacteroidales, and proposal of Thalassofilacea fam. nov.</title>
        <authorList>
            <person name="Kochetkova T.V."/>
            <person name="Podosokorskaya O.A."/>
            <person name="Novikov A."/>
            <person name="Elcheninov A.G."/>
            <person name="Toshchakov S.V."/>
            <person name="Kublanov I.V."/>
        </authorList>
    </citation>
    <scope>NUCLEOTIDE SEQUENCE [LARGE SCALE GENOMIC DNA]</scope>
    <source>
        <strain evidence="7 8">38-H</strain>
    </source>
</reference>
<dbReference type="GO" id="GO:0005737">
    <property type="term" value="C:cytoplasm"/>
    <property type="evidence" value="ECO:0007669"/>
    <property type="project" value="TreeGrafter"/>
</dbReference>
<accession>A0A7D3XUV2</accession>